<comment type="subcellular location">
    <subcellularLocation>
        <location evidence="1 14">Cell outer membrane</location>
        <topology evidence="1 14">Multi-pass membrane protein</topology>
    </subcellularLocation>
</comment>
<proteinExistence type="inferred from homology"/>
<evidence type="ECO:0000256" key="9">
    <source>
        <dbReference type="ARBA" id="ARBA00023065"/>
    </source>
</evidence>
<evidence type="ECO:0000313" key="18">
    <source>
        <dbReference type="EMBL" id="RAR85381.1"/>
    </source>
</evidence>
<dbReference type="Pfam" id="PF07715">
    <property type="entry name" value="Plug"/>
    <property type="match status" value="1"/>
</dbReference>
<keyword evidence="3 14" id="KW-0813">Transport</keyword>
<reference evidence="18 19" key="1">
    <citation type="submission" date="2018-06" db="EMBL/GenBank/DDBJ databases">
        <title>Genomic Encyclopedia of Archaeal and Bacterial Type Strains, Phase II (KMG-II): from individual species to whole genera.</title>
        <authorList>
            <person name="Goeker M."/>
        </authorList>
    </citation>
    <scope>NUCLEOTIDE SEQUENCE [LARGE SCALE GENOMIC DNA]</scope>
    <source>
        <strain evidence="18 19">CFPB 3232</strain>
    </source>
</reference>
<evidence type="ECO:0000256" key="5">
    <source>
        <dbReference type="ARBA" id="ARBA00022496"/>
    </source>
</evidence>
<dbReference type="InterPro" id="IPR037066">
    <property type="entry name" value="Plug_dom_sf"/>
</dbReference>
<feature type="domain" description="TonB-dependent receptor-like beta-barrel" evidence="16">
    <location>
        <begin position="301"/>
        <end position="718"/>
    </location>
</feature>
<dbReference type="PANTHER" id="PTHR32552">
    <property type="entry name" value="FERRICHROME IRON RECEPTOR-RELATED"/>
    <property type="match status" value="1"/>
</dbReference>
<name>A0A328ZHI1_9BURK</name>
<evidence type="ECO:0000259" key="16">
    <source>
        <dbReference type="Pfam" id="PF00593"/>
    </source>
</evidence>
<evidence type="ECO:0000256" key="7">
    <source>
        <dbReference type="ARBA" id="ARBA00022729"/>
    </source>
</evidence>
<evidence type="ECO:0000256" key="6">
    <source>
        <dbReference type="ARBA" id="ARBA00022692"/>
    </source>
</evidence>
<dbReference type="EMBL" id="QLTA01000005">
    <property type="protein sequence ID" value="RAR85381.1"/>
    <property type="molecule type" value="Genomic_DNA"/>
</dbReference>
<dbReference type="Pfam" id="PF00593">
    <property type="entry name" value="TonB_dep_Rec_b-barrel"/>
    <property type="match status" value="1"/>
</dbReference>
<dbReference type="GO" id="GO:0009279">
    <property type="term" value="C:cell outer membrane"/>
    <property type="evidence" value="ECO:0007669"/>
    <property type="project" value="UniProtKB-SubCell"/>
</dbReference>
<dbReference type="InterPro" id="IPR012910">
    <property type="entry name" value="Plug_dom"/>
</dbReference>
<keyword evidence="19" id="KW-1185">Reference proteome</keyword>
<keyword evidence="12 18" id="KW-0675">Receptor</keyword>
<gene>
    <name evidence="18" type="ORF">AX018_10059</name>
</gene>
<keyword evidence="6 14" id="KW-0812">Transmembrane</keyword>
<dbReference type="Proteomes" id="UP000248856">
    <property type="component" value="Unassembled WGS sequence"/>
</dbReference>
<evidence type="ECO:0000256" key="11">
    <source>
        <dbReference type="ARBA" id="ARBA00023136"/>
    </source>
</evidence>
<comment type="similarity">
    <text evidence="2 14 15">Belongs to the TonB-dependent receptor family.</text>
</comment>
<evidence type="ECO:0000313" key="19">
    <source>
        <dbReference type="Proteomes" id="UP000248856"/>
    </source>
</evidence>
<sequence length="751" mass="80692">MPSGVECGADNVPMSLRTLFAPRWWAFPLGVMPLAAGAQPLPAEAGAPPSLPAVVVTDRAEVPRLALPADGASRLGLTVRETPASIDVVPRDVLAERGLRTVTEAAQAAVGVTAGDFPAEPSAFSMRGFANSQINTLYNGIKIGPPNMTSRVMDTANLERIEFLKGPASLMSGEGAAGGAVNFITRAPRRGAIETEVSSAVGSFGERRLSVGSGGTTAWKDVDFRLDASGSDSDGYVHDTAQRNWHVSGGIDWYARPGLKLFAAAEVKRDRGHPYWGTPLVSASAPGIEAQPGVVSGTYTSGFNGSALGPVAIDRRTLRTNYNVLDNRNEARETWLRTGVDWRIDAAWSLRSQFYRYTATRSWFNNEVLAFNAATGLVDRERFFVAQDQTTTGNKTELQWDGMLAGRANRFVAALEASDTDLSRPGAANFPGDSVSLTAPDRGLYGPLIRQLQTTRLRNAALALEDRLQVAPAVALVAGVRHESIELARTSTDAAGAARRGFPYEKTWHPTTGRLGLTWEPRAGTTFYGQYATGADVAANNIFLLGATQPLELTRARNAEVGVKQSFWQERGESTFALYDAVRHNVYAAQGGQSLAQAGALESHGAEMSLALRPAAPWKLWAQLALNRARYEDYLLGNGGSFSGNTPPNAPRVAGSVGASYRFVAGVPMQVSASLRHVGERFHSDANTVRLAAYRVLDAAWSVDIAPGTQLTLRGRNLTNKVYAAWSDPFYPDQILLGAPRSFELALRWTL</sequence>
<dbReference type="InterPro" id="IPR000531">
    <property type="entry name" value="Beta-barrel_TonB"/>
</dbReference>
<dbReference type="Gene3D" id="2.170.130.10">
    <property type="entry name" value="TonB-dependent receptor, plug domain"/>
    <property type="match status" value="1"/>
</dbReference>
<dbReference type="InterPro" id="IPR036942">
    <property type="entry name" value="Beta-barrel_TonB_sf"/>
</dbReference>
<keyword evidence="10 15" id="KW-0798">TonB box</keyword>
<accession>A0A328ZHI1</accession>
<dbReference type="InterPro" id="IPR039426">
    <property type="entry name" value="TonB-dep_rcpt-like"/>
</dbReference>
<dbReference type="Gene3D" id="2.40.170.20">
    <property type="entry name" value="TonB-dependent receptor, beta-barrel domain"/>
    <property type="match status" value="1"/>
</dbReference>
<evidence type="ECO:0000256" key="14">
    <source>
        <dbReference type="PROSITE-ProRule" id="PRU01360"/>
    </source>
</evidence>
<keyword evidence="11 14" id="KW-0472">Membrane</keyword>
<keyword evidence="4 14" id="KW-1134">Transmembrane beta strand</keyword>
<keyword evidence="5" id="KW-0410">Iron transport</keyword>
<evidence type="ECO:0000256" key="1">
    <source>
        <dbReference type="ARBA" id="ARBA00004571"/>
    </source>
</evidence>
<dbReference type="GO" id="GO:0015344">
    <property type="term" value="F:siderophore uptake transmembrane transporter activity"/>
    <property type="evidence" value="ECO:0007669"/>
    <property type="project" value="TreeGrafter"/>
</dbReference>
<feature type="domain" description="TonB-dependent receptor plug" evidence="17">
    <location>
        <begin position="79"/>
        <end position="180"/>
    </location>
</feature>
<evidence type="ECO:0000256" key="15">
    <source>
        <dbReference type="RuleBase" id="RU003357"/>
    </source>
</evidence>
<keyword evidence="8" id="KW-0408">Iron</keyword>
<protein>
    <submittedName>
        <fullName evidence="18">Iron complex outermembrane receptor protein</fullName>
    </submittedName>
</protein>
<evidence type="ECO:0000256" key="12">
    <source>
        <dbReference type="ARBA" id="ARBA00023170"/>
    </source>
</evidence>
<comment type="caution">
    <text evidence="18">The sequence shown here is derived from an EMBL/GenBank/DDBJ whole genome shotgun (WGS) entry which is preliminary data.</text>
</comment>
<evidence type="ECO:0000256" key="4">
    <source>
        <dbReference type="ARBA" id="ARBA00022452"/>
    </source>
</evidence>
<keyword evidence="7" id="KW-0732">Signal</keyword>
<dbReference type="PROSITE" id="PS52016">
    <property type="entry name" value="TONB_DEPENDENT_REC_3"/>
    <property type="match status" value="1"/>
</dbReference>
<dbReference type="SUPFAM" id="SSF56935">
    <property type="entry name" value="Porins"/>
    <property type="match status" value="1"/>
</dbReference>
<evidence type="ECO:0000256" key="13">
    <source>
        <dbReference type="ARBA" id="ARBA00023237"/>
    </source>
</evidence>
<keyword evidence="9" id="KW-0406">Ion transport</keyword>
<dbReference type="PANTHER" id="PTHR32552:SF68">
    <property type="entry name" value="FERRICHROME OUTER MEMBRANE TRANSPORTER_PHAGE RECEPTOR"/>
    <property type="match status" value="1"/>
</dbReference>
<evidence type="ECO:0000256" key="10">
    <source>
        <dbReference type="ARBA" id="ARBA00023077"/>
    </source>
</evidence>
<keyword evidence="13 14" id="KW-0998">Cell outer membrane</keyword>
<evidence type="ECO:0000256" key="3">
    <source>
        <dbReference type="ARBA" id="ARBA00022448"/>
    </source>
</evidence>
<organism evidence="18 19">
    <name type="scientific">Paracidovorax anthurii</name>
    <dbReference type="NCBI Taxonomy" id="78229"/>
    <lineage>
        <taxon>Bacteria</taxon>
        <taxon>Pseudomonadati</taxon>
        <taxon>Pseudomonadota</taxon>
        <taxon>Betaproteobacteria</taxon>
        <taxon>Burkholderiales</taxon>
        <taxon>Comamonadaceae</taxon>
        <taxon>Paracidovorax</taxon>
    </lineage>
</organism>
<evidence type="ECO:0000256" key="8">
    <source>
        <dbReference type="ARBA" id="ARBA00023004"/>
    </source>
</evidence>
<evidence type="ECO:0000259" key="17">
    <source>
        <dbReference type="Pfam" id="PF07715"/>
    </source>
</evidence>
<evidence type="ECO:0000256" key="2">
    <source>
        <dbReference type="ARBA" id="ARBA00009810"/>
    </source>
</evidence>
<dbReference type="AlphaFoldDB" id="A0A328ZHI1"/>